<dbReference type="EMBL" id="BQNB010011998">
    <property type="protein sequence ID" value="GJS97869.1"/>
    <property type="molecule type" value="Genomic_DNA"/>
</dbReference>
<keyword evidence="4" id="KW-1185">Reference proteome</keyword>
<dbReference type="Proteomes" id="UP001151760">
    <property type="component" value="Unassembled WGS sequence"/>
</dbReference>
<gene>
    <name evidence="3" type="ORF">Tco_0819039</name>
</gene>
<feature type="region of interest" description="Disordered" evidence="2">
    <location>
        <begin position="160"/>
        <end position="261"/>
    </location>
</feature>
<feature type="compositionally biased region" description="Low complexity" evidence="2">
    <location>
        <begin position="238"/>
        <end position="253"/>
    </location>
</feature>
<sequence>MSEAETILLPSSVNGDLKLEEKQKELDQVLKERDDFKVKLEKWTNASVLQNEVLNKQRYLSDKSCIGFGVESSSGMESDNSSGDETLTDPLYENFKREKATKQYLHPQVQLFHLGQMVSFTGIDELAIRNKVNNQEKIKSSQPEIDRNKVIIEDWVDSDDEETVLNSSETQKKTVLNSENSETSFKNRSPSSQNSVGQGSRKKGLGNNGGTARPRVPQAVLSRSTGRPYYPRMDNRRPSISSYSPSSRSSTTRAPHRPQRPKKIVKLIWVKKGSTVESQAVLPQNVSIKRSAMITSKQTWRQNKGYLDSVNRMMDLTYLSNFEAIKRGSQGFNTLLIESGCSGSMTGDKNKLTDFKDNKG</sequence>
<organism evidence="3 4">
    <name type="scientific">Tanacetum coccineum</name>
    <dbReference type="NCBI Taxonomy" id="301880"/>
    <lineage>
        <taxon>Eukaryota</taxon>
        <taxon>Viridiplantae</taxon>
        <taxon>Streptophyta</taxon>
        <taxon>Embryophyta</taxon>
        <taxon>Tracheophyta</taxon>
        <taxon>Spermatophyta</taxon>
        <taxon>Magnoliopsida</taxon>
        <taxon>eudicotyledons</taxon>
        <taxon>Gunneridae</taxon>
        <taxon>Pentapetalae</taxon>
        <taxon>asterids</taxon>
        <taxon>campanulids</taxon>
        <taxon>Asterales</taxon>
        <taxon>Asteraceae</taxon>
        <taxon>Asteroideae</taxon>
        <taxon>Anthemideae</taxon>
        <taxon>Anthemidinae</taxon>
        <taxon>Tanacetum</taxon>
    </lineage>
</organism>
<accession>A0ABQ5A5E4</accession>
<evidence type="ECO:0000256" key="1">
    <source>
        <dbReference type="SAM" id="Coils"/>
    </source>
</evidence>
<keyword evidence="1" id="KW-0175">Coiled coil</keyword>
<comment type="caution">
    <text evidence="3">The sequence shown here is derived from an EMBL/GenBank/DDBJ whole genome shotgun (WGS) entry which is preliminary data.</text>
</comment>
<protein>
    <submittedName>
        <fullName evidence="3">Uncharacterized protein</fullName>
    </submittedName>
</protein>
<evidence type="ECO:0000313" key="3">
    <source>
        <dbReference type="EMBL" id="GJS97869.1"/>
    </source>
</evidence>
<feature type="coiled-coil region" evidence="1">
    <location>
        <begin position="19"/>
        <end position="46"/>
    </location>
</feature>
<reference evidence="3" key="2">
    <citation type="submission" date="2022-01" db="EMBL/GenBank/DDBJ databases">
        <authorList>
            <person name="Yamashiro T."/>
            <person name="Shiraishi A."/>
            <person name="Satake H."/>
            <person name="Nakayama K."/>
        </authorList>
    </citation>
    <scope>NUCLEOTIDE SEQUENCE</scope>
</reference>
<reference evidence="3" key="1">
    <citation type="journal article" date="2022" name="Int. J. Mol. Sci.">
        <title>Draft Genome of Tanacetum Coccineum: Genomic Comparison of Closely Related Tanacetum-Family Plants.</title>
        <authorList>
            <person name="Yamashiro T."/>
            <person name="Shiraishi A."/>
            <person name="Nakayama K."/>
            <person name="Satake H."/>
        </authorList>
    </citation>
    <scope>NUCLEOTIDE SEQUENCE</scope>
</reference>
<name>A0ABQ5A5E4_9ASTR</name>
<evidence type="ECO:0000256" key="2">
    <source>
        <dbReference type="SAM" id="MobiDB-lite"/>
    </source>
</evidence>
<proteinExistence type="predicted"/>
<evidence type="ECO:0000313" key="4">
    <source>
        <dbReference type="Proteomes" id="UP001151760"/>
    </source>
</evidence>
<feature type="compositionally biased region" description="Polar residues" evidence="2">
    <location>
        <begin position="164"/>
        <end position="198"/>
    </location>
</feature>